<dbReference type="EMBL" id="JAXIOK010000012">
    <property type="protein sequence ID" value="KAK4759024.1"/>
    <property type="molecule type" value="Genomic_DNA"/>
</dbReference>
<comment type="subcellular location">
    <subcellularLocation>
        <location evidence="1">Golgi apparatus membrane</location>
        <topology evidence="1">Single-pass type IV membrane protein</topology>
    </subcellularLocation>
</comment>
<comment type="function">
    <text evidence="8">Involved in transport of proteins from the cis/medial-Golgi to the trans-Golgi network.</text>
</comment>
<reference evidence="10 11" key="1">
    <citation type="journal article" date="2023" name="Hortic Res">
        <title>Pangenome of water caltrop reveals structural variations and asymmetric subgenome divergence after allopolyploidization.</title>
        <authorList>
            <person name="Zhang X."/>
            <person name="Chen Y."/>
            <person name="Wang L."/>
            <person name="Yuan Y."/>
            <person name="Fang M."/>
            <person name="Shi L."/>
            <person name="Lu R."/>
            <person name="Comes H.P."/>
            <person name="Ma Y."/>
            <person name="Chen Y."/>
            <person name="Huang G."/>
            <person name="Zhou Y."/>
            <person name="Zheng Z."/>
            <person name="Qiu Y."/>
        </authorList>
    </citation>
    <scope>NUCLEOTIDE SEQUENCE [LARGE SCALE GENOMIC DNA]</scope>
    <source>
        <tissue evidence="10">Roots</tissue>
    </source>
</reference>
<sequence length="231" mass="26705">MATTIDGAGGGGTLSELYQNARRALLRTRDGIERLERLESSASTGGLDLPELSNSIRRDISHIQLLCVEMDRLWRSIVAKSQRDLWKRKVEQVAEEAESLKESLDRYMLWNQKRMIEAKERAELLGRANGENAHVLRIFDEEAQAIQSARNSSRMLEESLQTGIAILTKYSEQRERLKKVQRKALDILNTVGLSNSVLKLIERRHRFDVWIKYVGMIVTLIIVIVFWRWTR</sequence>
<evidence type="ECO:0000256" key="7">
    <source>
        <dbReference type="ARBA" id="ARBA00023136"/>
    </source>
</evidence>
<keyword evidence="6" id="KW-0333">Golgi apparatus</keyword>
<keyword evidence="3 9" id="KW-0812">Transmembrane</keyword>
<dbReference type="GO" id="GO:0000139">
    <property type="term" value="C:Golgi membrane"/>
    <property type="evidence" value="ECO:0007669"/>
    <property type="project" value="UniProtKB-SubCell"/>
</dbReference>
<evidence type="ECO:0000313" key="10">
    <source>
        <dbReference type="EMBL" id="KAK4759024.1"/>
    </source>
</evidence>
<evidence type="ECO:0000256" key="4">
    <source>
        <dbReference type="ARBA" id="ARBA00022927"/>
    </source>
</evidence>
<dbReference type="Proteomes" id="UP001345219">
    <property type="component" value="Chromosome 15"/>
</dbReference>
<dbReference type="PIRSF" id="PIRSF028865">
    <property type="entry name" value="Membrin-2"/>
    <property type="match status" value="1"/>
</dbReference>
<evidence type="ECO:0000256" key="3">
    <source>
        <dbReference type="ARBA" id="ARBA00022692"/>
    </source>
</evidence>
<dbReference type="GO" id="GO:0005789">
    <property type="term" value="C:endoplasmic reticulum membrane"/>
    <property type="evidence" value="ECO:0007669"/>
    <property type="project" value="TreeGrafter"/>
</dbReference>
<proteinExistence type="inferred from homology"/>
<organism evidence="10 11">
    <name type="scientific">Trapa incisa</name>
    <dbReference type="NCBI Taxonomy" id="236973"/>
    <lineage>
        <taxon>Eukaryota</taxon>
        <taxon>Viridiplantae</taxon>
        <taxon>Streptophyta</taxon>
        <taxon>Embryophyta</taxon>
        <taxon>Tracheophyta</taxon>
        <taxon>Spermatophyta</taxon>
        <taxon>Magnoliopsida</taxon>
        <taxon>eudicotyledons</taxon>
        <taxon>Gunneridae</taxon>
        <taxon>Pentapetalae</taxon>
        <taxon>rosids</taxon>
        <taxon>malvids</taxon>
        <taxon>Myrtales</taxon>
        <taxon>Lythraceae</taxon>
        <taxon>Trapa</taxon>
    </lineage>
</organism>
<dbReference type="SUPFAM" id="SSF58038">
    <property type="entry name" value="SNARE fusion complex"/>
    <property type="match status" value="1"/>
</dbReference>
<keyword evidence="2 8" id="KW-0813">Transport</keyword>
<keyword evidence="4 8" id="KW-0653">Protein transport</keyword>
<dbReference type="GO" id="GO:0012507">
    <property type="term" value="C:ER to Golgi transport vesicle membrane"/>
    <property type="evidence" value="ECO:0007669"/>
    <property type="project" value="TreeGrafter"/>
</dbReference>
<dbReference type="Gene3D" id="1.20.5.110">
    <property type="match status" value="1"/>
</dbReference>
<dbReference type="GO" id="GO:0015031">
    <property type="term" value="P:protein transport"/>
    <property type="evidence" value="ECO:0007669"/>
    <property type="project" value="UniProtKB-KW"/>
</dbReference>
<dbReference type="PANTHER" id="PTHR21230:SF1">
    <property type="entry name" value="GOLGI SNAP RECEPTOR COMPLEX MEMBER 2"/>
    <property type="match status" value="1"/>
</dbReference>
<dbReference type="PANTHER" id="PTHR21230">
    <property type="entry name" value="VESICLE TRANSPORT V-SNARE PROTEIN VTI1-RELATED"/>
    <property type="match status" value="1"/>
</dbReference>
<keyword evidence="5 9" id="KW-1133">Transmembrane helix</keyword>
<dbReference type="GO" id="GO:0031902">
    <property type="term" value="C:late endosome membrane"/>
    <property type="evidence" value="ECO:0007669"/>
    <property type="project" value="TreeGrafter"/>
</dbReference>
<dbReference type="Pfam" id="PF12352">
    <property type="entry name" value="V-SNARE_C"/>
    <property type="match status" value="1"/>
</dbReference>
<dbReference type="GO" id="GO:0006906">
    <property type="term" value="P:vesicle fusion"/>
    <property type="evidence" value="ECO:0007669"/>
    <property type="project" value="TreeGrafter"/>
</dbReference>
<evidence type="ECO:0000256" key="9">
    <source>
        <dbReference type="SAM" id="Phobius"/>
    </source>
</evidence>
<accession>A0AAN7K3R8</accession>
<keyword evidence="11" id="KW-1185">Reference proteome</keyword>
<protein>
    <recommendedName>
        <fullName evidence="8">Membrin</fullName>
    </recommendedName>
</protein>
<comment type="similarity">
    <text evidence="8">Belongs to the GOSR2 family.</text>
</comment>
<evidence type="ECO:0000256" key="8">
    <source>
        <dbReference type="PIRNR" id="PIRNR028865"/>
    </source>
</evidence>
<evidence type="ECO:0000313" key="11">
    <source>
        <dbReference type="Proteomes" id="UP001345219"/>
    </source>
</evidence>
<evidence type="ECO:0000256" key="2">
    <source>
        <dbReference type="ARBA" id="ARBA00022448"/>
    </source>
</evidence>
<evidence type="ECO:0000256" key="5">
    <source>
        <dbReference type="ARBA" id="ARBA00022989"/>
    </source>
</evidence>
<keyword evidence="7 8" id="KW-0472">Membrane</keyword>
<dbReference type="InterPro" id="IPR027027">
    <property type="entry name" value="GOSR2/Membrin/Bos1"/>
</dbReference>
<dbReference type="GO" id="GO:0005484">
    <property type="term" value="F:SNAP receptor activity"/>
    <property type="evidence" value="ECO:0007669"/>
    <property type="project" value="InterPro"/>
</dbReference>
<name>A0AAN7K3R8_9MYRT</name>
<dbReference type="GO" id="GO:0000149">
    <property type="term" value="F:SNARE binding"/>
    <property type="evidence" value="ECO:0007669"/>
    <property type="project" value="TreeGrafter"/>
</dbReference>
<comment type="caution">
    <text evidence="10">The sequence shown here is derived from an EMBL/GenBank/DDBJ whole genome shotgun (WGS) entry which is preliminary data.</text>
</comment>
<dbReference type="GO" id="GO:0031201">
    <property type="term" value="C:SNARE complex"/>
    <property type="evidence" value="ECO:0007669"/>
    <property type="project" value="TreeGrafter"/>
</dbReference>
<evidence type="ECO:0000256" key="1">
    <source>
        <dbReference type="ARBA" id="ARBA00004409"/>
    </source>
</evidence>
<dbReference type="AlphaFoldDB" id="A0AAN7K3R8"/>
<dbReference type="CDD" id="cd15863">
    <property type="entry name" value="SNARE_GS27"/>
    <property type="match status" value="1"/>
</dbReference>
<gene>
    <name evidence="10" type="ORF">SAY87_020325</name>
</gene>
<feature type="transmembrane region" description="Helical" evidence="9">
    <location>
        <begin position="209"/>
        <end position="229"/>
    </location>
</feature>
<evidence type="ECO:0000256" key="6">
    <source>
        <dbReference type="ARBA" id="ARBA00023034"/>
    </source>
</evidence>